<sequence length="346" mass="37883">MTTPLKIALIGAGAMGRQHAGYIARESAATLVASTDPFSSALADETGIEHFTDHREMLDQVRPDAVIIANPNDLHVTTAIDCLERGIPALLEKPVACSREEASQLIAAQHRYDVPILVGHHRRHNPVAERAKAIIDAGRLGRLATVTGMWQTCKPDDYFSMEWRRQPGAGVVLINLVHDLDLLRHFCGEISAVQAMTHNALRGFEVEDSAIVQLEFANGALGSLTGSDGVVSPWGWDQNVNEVPLYAKHLDQSCYFLAGSEGALSVPQLSLWRYGEARGWQHQLVCESHRFTEGSAQQRQLAHFIEVARGQAEPLVSVEDAAWTLAVIDAIQEAARTGQRQIPRSP</sequence>
<accession>A0A2N7TH52</accession>
<protein>
    <submittedName>
        <fullName evidence="3">Gfo/Idh/MocA family oxidoreductase</fullName>
    </submittedName>
</protein>
<dbReference type="Proteomes" id="UP000235346">
    <property type="component" value="Unassembled WGS sequence"/>
</dbReference>
<evidence type="ECO:0000259" key="2">
    <source>
        <dbReference type="Pfam" id="PF22725"/>
    </source>
</evidence>
<dbReference type="Pfam" id="PF01408">
    <property type="entry name" value="GFO_IDH_MocA"/>
    <property type="match status" value="1"/>
</dbReference>
<feature type="domain" description="Gfo/Idh/MocA-like oxidoreductase N-terminal" evidence="1">
    <location>
        <begin position="5"/>
        <end position="120"/>
    </location>
</feature>
<dbReference type="InterPro" id="IPR000683">
    <property type="entry name" value="Gfo/Idh/MocA-like_OxRdtase_N"/>
</dbReference>
<dbReference type="Pfam" id="PF22725">
    <property type="entry name" value="GFO_IDH_MocA_C3"/>
    <property type="match status" value="1"/>
</dbReference>
<dbReference type="SUPFAM" id="SSF55347">
    <property type="entry name" value="Glyceraldehyde-3-phosphate dehydrogenase-like, C-terminal domain"/>
    <property type="match status" value="1"/>
</dbReference>
<dbReference type="InterPro" id="IPR055170">
    <property type="entry name" value="GFO_IDH_MocA-like_dom"/>
</dbReference>
<organism evidence="3 4">
    <name type="scientific">Halomonas heilongjiangensis</name>
    <dbReference type="NCBI Taxonomy" id="1387883"/>
    <lineage>
        <taxon>Bacteria</taxon>
        <taxon>Pseudomonadati</taxon>
        <taxon>Pseudomonadota</taxon>
        <taxon>Gammaproteobacteria</taxon>
        <taxon>Oceanospirillales</taxon>
        <taxon>Halomonadaceae</taxon>
        <taxon>Halomonas</taxon>
    </lineage>
</organism>
<dbReference type="PANTHER" id="PTHR43377">
    <property type="entry name" value="BILIVERDIN REDUCTASE A"/>
    <property type="match status" value="1"/>
</dbReference>
<dbReference type="SUPFAM" id="SSF51735">
    <property type="entry name" value="NAD(P)-binding Rossmann-fold domains"/>
    <property type="match status" value="1"/>
</dbReference>
<comment type="caution">
    <text evidence="3">The sequence shown here is derived from an EMBL/GenBank/DDBJ whole genome shotgun (WGS) entry which is preliminary data.</text>
</comment>
<dbReference type="EMBL" id="PNRE01000090">
    <property type="protein sequence ID" value="PMR67507.1"/>
    <property type="molecule type" value="Genomic_DNA"/>
</dbReference>
<dbReference type="Gene3D" id="3.40.50.720">
    <property type="entry name" value="NAD(P)-binding Rossmann-like Domain"/>
    <property type="match status" value="1"/>
</dbReference>
<dbReference type="Gene3D" id="3.30.360.10">
    <property type="entry name" value="Dihydrodipicolinate Reductase, domain 2"/>
    <property type="match status" value="1"/>
</dbReference>
<dbReference type="InterPro" id="IPR036291">
    <property type="entry name" value="NAD(P)-bd_dom_sf"/>
</dbReference>
<dbReference type="PANTHER" id="PTHR43377:SF8">
    <property type="entry name" value="BLR3664 PROTEIN"/>
    <property type="match status" value="1"/>
</dbReference>
<reference evidence="3 4" key="1">
    <citation type="submission" date="2018-01" db="EMBL/GenBank/DDBJ databases">
        <title>Halomonas endophytica sp. nov., isolated from storage liquid in the stems of Populus euphratica.</title>
        <authorList>
            <person name="Chen C."/>
        </authorList>
    </citation>
    <scope>NUCLEOTIDE SEQUENCE [LARGE SCALE GENOMIC DNA]</scope>
    <source>
        <strain evidence="3 4">DSM 26881</strain>
    </source>
</reference>
<dbReference type="AlphaFoldDB" id="A0A2N7TH52"/>
<feature type="domain" description="GFO/IDH/MocA-like oxidoreductase" evidence="2">
    <location>
        <begin position="130"/>
        <end position="233"/>
    </location>
</feature>
<keyword evidence="4" id="KW-1185">Reference proteome</keyword>
<dbReference type="InterPro" id="IPR051450">
    <property type="entry name" value="Gfo/Idh/MocA_Oxidoreductases"/>
</dbReference>
<proteinExistence type="predicted"/>
<gene>
    <name evidence="3" type="ORF">C1H66_19440</name>
</gene>
<evidence type="ECO:0000313" key="4">
    <source>
        <dbReference type="Proteomes" id="UP000235346"/>
    </source>
</evidence>
<dbReference type="RefSeq" id="WP_102629523.1">
    <property type="nucleotide sequence ID" value="NZ_PDOH01000056.1"/>
</dbReference>
<evidence type="ECO:0000259" key="1">
    <source>
        <dbReference type="Pfam" id="PF01408"/>
    </source>
</evidence>
<name>A0A2N7TH52_9GAMM</name>
<dbReference type="OrthoDB" id="9774191at2"/>
<dbReference type="GO" id="GO:0000166">
    <property type="term" value="F:nucleotide binding"/>
    <property type="evidence" value="ECO:0007669"/>
    <property type="project" value="InterPro"/>
</dbReference>
<evidence type="ECO:0000313" key="3">
    <source>
        <dbReference type="EMBL" id="PMR67507.1"/>
    </source>
</evidence>